<protein>
    <recommendedName>
        <fullName evidence="6">Importin N-terminal domain-containing protein</fullName>
    </recommendedName>
</protein>
<keyword evidence="1" id="KW-0813">Transport</keyword>
<dbReference type="Proteomes" id="UP000032180">
    <property type="component" value="Chromosome 6"/>
</dbReference>
<dbReference type="InterPro" id="IPR011989">
    <property type="entry name" value="ARM-like"/>
</dbReference>
<feature type="domain" description="Importin-9 central HEAT repeats" evidence="2">
    <location>
        <begin position="321"/>
        <end position="462"/>
    </location>
</feature>
<dbReference type="InterPro" id="IPR016024">
    <property type="entry name" value="ARM-type_fold"/>
</dbReference>
<dbReference type="GO" id="GO:0005635">
    <property type="term" value="C:nuclear envelope"/>
    <property type="evidence" value="ECO:0007669"/>
    <property type="project" value="TreeGrafter"/>
</dbReference>
<dbReference type="AlphaFoldDB" id="A0A0D9WP68"/>
<dbReference type="SUPFAM" id="SSF48371">
    <property type="entry name" value="ARM repeat"/>
    <property type="match status" value="1"/>
</dbReference>
<evidence type="ECO:0000256" key="1">
    <source>
        <dbReference type="ARBA" id="ARBA00022927"/>
    </source>
</evidence>
<reference evidence="5" key="2">
    <citation type="submission" date="2013-12" db="EMBL/GenBank/DDBJ databases">
        <authorList>
            <person name="Yu Y."/>
            <person name="Lee S."/>
            <person name="de Baynast K."/>
            <person name="Wissotski M."/>
            <person name="Liu L."/>
            <person name="Talag J."/>
            <person name="Goicoechea J."/>
            <person name="Angelova A."/>
            <person name="Jetty R."/>
            <person name="Kudrna D."/>
            <person name="Golser W."/>
            <person name="Rivera L."/>
            <person name="Zhang J."/>
            <person name="Wing R."/>
        </authorList>
    </citation>
    <scope>NUCLEOTIDE SEQUENCE</scope>
</reference>
<dbReference type="Gramene" id="LPERR06G09310.1">
    <property type="protein sequence ID" value="LPERR06G09310.1"/>
    <property type="gene ID" value="LPERR06G09310"/>
</dbReference>
<evidence type="ECO:0000313" key="5">
    <source>
        <dbReference type="Proteomes" id="UP000032180"/>
    </source>
</evidence>
<organism evidence="4 5">
    <name type="scientific">Leersia perrieri</name>
    <dbReference type="NCBI Taxonomy" id="77586"/>
    <lineage>
        <taxon>Eukaryota</taxon>
        <taxon>Viridiplantae</taxon>
        <taxon>Streptophyta</taxon>
        <taxon>Embryophyta</taxon>
        <taxon>Tracheophyta</taxon>
        <taxon>Spermatophyta</taxon>
        <taxon>Magnoliopsida</taxon>
        <taxon>Liliopsida</taxon>
        <taxon>Poales</taxon>
        <taxon>Poaceae</taxon>
        <taxon>BOP clade</taxon>
        <taxon>Oryzoideae</taxon>
        <taxon>Oryzeae</taxon>
        <taxon>Oryzinae</taxon>
        <taxon>Leersia</taxon>
    </lineage>
</organism>
<reference evidence="4 5" key="1">
    <citation type="submission" date="2012-08" db="EMBL/GenBank/DDBJ databases">
        <title>Oryza genome evolution.</title>
        <authorList>
            <person name="Wing R.A."/>
        </authorList>
    </citation>
    <scope>NUCLEOTIDE SEQUENCE</scope>
</reference>
<evidence type="ECO:0000259" key="2">
    <source>
        <dbReference type="Pfam" id="PF25018"/>
    </source>
</evidence>
<keyword evidence="5" id="KW-1185">Reference proteome</keyword>
<dbReference type="GO" id="GO:0006606">
    <property type="term" value="P:protein import into nucleus"/>
    <property type="evidence" value="ECO:0007669"/>
    <property type="project" value="TreeGrafter"/>
</dbReference>
<dbReference type="Pfam" id="PF25018">
    <property type="entry name" value="HEAT_IPO9_c"/>
    <property type="match status" value="1"/>
</dbReference>
<name>A0A0D9WP68_9ORYZ</name>
<dbReference type="InterPro" id="IPR056840">
    <property type="entry name" value="HEAT_IPO9_central"/>
</dbReference>
<evidence type="ECO:0008006" key="6">
    <source>
        <dbReference type="Google" id="ProtNLM"/>
    </source>
</evidence>
<keyword evidence="1" id="KW-0653">Protein transport</keyword>
<dbReference type="Gene3D" id="1.25.10.10">
    <property type="entry name" value="Leucine-rich Repeat Variant"/>
    <property type="match status" value="1"/>
</dbReference>
<sequence>MAAADGDQRWLVECLTATLDTARDIRDFAEESLRQASLLPGYGAALTKVTTNKEIPFGLHEENFVPPVVSASEKVVIRQLLLISLDDSHGKIRTAIGMAVAAIGQQDWPEDWPELLPYLLKLIGDQSNGCGVRGALRCLALLSDDLDDTCIPKLVPELFPSLYSIISSPHMYENSLRAKALAIVHSCISMLGSMSGVYKRETVSLMSSMLDPLMEQFSLILNSPVQSQNPDDWSMQMEVLKCLLQLVQNFPAVLAPLWHTFVSSFKVYESSMIQASEDVDSVGYDSDGNERSLESFGIQLFELWTSIVGNSRLAKVIVGNIKELTYYTIAYQQITEEQLQNWSRDANQYVADEDDVTYSCRVSGSLLLEEIVTAYDEYGIDSVLEASKMHFYESRELKKAGSADWWRLHEASFFALGSLSEQLCEAQDSGYNVRDLLEQMVTDTMGTELHQYPFLHARAFSILSKPPPVKVGACRALAQLLPESNQSLSVSNITGILSSLVDLLGKASDETLHLVLETLQSAIKSCGEQSTIIEPVISPIILDVWAQHIADPFISIDAVEVLEAIKNAPGCLEPLVSRILPTIGSILGKSKIQQNGLVAGSLDLLTMILKNAPIAVVKAVFDTCFTSIIQIVLESDDHGEMQNATECLAVFISGGRQELLLWGGGQGHTLKMLLDAASRLLDPGLESSVSLFVGSYILQLIIHLPSHLSPHFPELIAAIVRRMQSSSITGLKCSLVVIIARLVHLSAPNVDQFINLLLAIPAQGYNNSFAYIMSEWSQLQGEIQGAYQIKVTTTALALLISTRHPELSNIEVQGHIIKTSAGITTRSKARVAPDQWTKIPLPAKIFSLLADTLAEIQEQVVGDEDDDCEEDSDWEEIQNGDTSIPHDMIYSASVPSNANPSVEHLNAMAKVFDEDDDESYDDDLAKTDTLNEVCLRCKVHLNKDNTVNQANVKPLDFLTNTFVKLWESDRPLFEYLCQDLTDSQRNAVEKVLRK</sequence>
<dbReference type="STRING" id="77586.A0A0D9WP68"/>
<proteinExistence type="predicted"/>
<dbReference type="EnsemblPlants" id="LPERR06G09310.1">
    <property type="protein sequence ID" value="LPERR06G09310.1"/>
    <property type="gene ID" value="LPERR06G09310"/>
</dbReference>
<evidence type="ECO:0000313" key="4">
    <source>
        <dbReference type="EnsemblPlants" id="LPERR06G09310.1"/>
    </source>
</evidence>
<reference evidence="4" key="3">
    <citation type="submission" date="2015-04" db="UniProtKB">
        <authorList>
            <consortium name="EnsemblPlants"/>
        </authorList>
    </citation>
    <scope>IDENTIFICATION</scope>
</reference>
<dbReference type="GO" id="GO:0005829">
    <property type="term" value="C:cytosol"/>
    <property type="evidence" value="ECO:0007669"/>
    <property type="project" value="TreeGrafter"/>
</dbReference>
<evidence type="ECO:0000259" key="3">
    <source>
        <dbReference type="Pfam" id="PF25758"/>
    </source>
</evidence>
<dbReference type="Pfam" id="PF25758">
    <property type="entry name" value="TPR_IPO11"/>
    <property type="match status" value="1"/>
</dbReference>
<dbReference type="PANTHER" id="PTHR10997:SF9">
    <property type="entry name" value="IMPORTIN-9"/>
    <property type="match status" value="1"/>
</dbReference>
<feature type="domain" description="Importin-7/11-like TPR repeats" evidence="3">
    <location>
        <begin position="579"/>
        <end position="872"/>
    </location>
</feature>
<dbReference type="PANTHER" id="PTHR10997">
    <property type="entry name" value="IMPORTIN-7, 8, 11"/>
    <property type="match status" value="1"/>
</dbReference>
<dbReference type="eggNOG" id="KOG2274">
    <property type="taxonomic scope" value="Eukaryota"/>
</dbReference>
<accession>A0A0D9WP68</accession>
<dbReference type="InterPro" id="IPR058669">
    <property type="entry name" value="TPR_IPO7/11-like"/>
</dbReference>